<dbReference type="Proteomes" id="UP000600918">
    <property type="component" value="Unassembled WGS sequence"/>
</dbReference>
<proteinExistence type="predicted"/>
<protein>
    <submittedName>
        <fullName evidence="2">Uncharacterized protein</fullName>
    </submittedName>
</protein>
<accession>A0A834P6D6</accession>
<evidence type="ECO:0000313" key="3">
    <source>
        <dbReference type="Proteomes" id="UP000600918"/>
    </source>
</evidence>
<organism evidence="2 3">
    <name type="scientific">Vespula pensylvanica</name>
    <name type="common">Western yellow jacket</name>
    <name type="synonym">Wasp</name>
    <dbReference type="NCBI Taxonomy" id="30213"/>
    <lineage>
        <taxon>Eukaryota</taxon>
        <taxon>Metazoa</taxon>
        <taxon>Ecdysozoa</taxon>
        <taxon>Arthropoda</taxon>
        <taxon>Hexapoda</taxon>
        <taxon>Insecta</taxon>
        <taxon>Pterygota</taxon>
        <taxon>Neoptera</taxon>
        <taxon>Endopterygota</taxon>
        <taxon>Hymenoptera</taxon>
        <taxon>Apocrita</taxon>
        <taxon>Aculeata</taxon>
        <taxon>Vespoidea</taxon>
        <taxon>Vespidae</taxon>
        <taxon>Vespinae</taxon>
        <taxon>Vespula</taxon>
    </lineage>
</organism>
<name>A0A834P6D6_VESPE</name>
<gene>
    <name evidence="2" type="ORF">H0235_006270</name>
</gene>
<keyword evidence="3" id="KW-1185">Reference proteome</keyword>
<feature type="region of interest" description="Disordered" evidence="1">
    <location>
        <begin position="68"/>
        <end position="91"/>
    </location>
</feature>
<comment type="caution">
    <text evidence="2">The sequence shown here is derived from an EMBL/GenBank/DDBJ whole genome shotgun (WGS) entry which is preliminary data.</text>
</comment>
<dbReference type="EMBL" id="JACSDY010000004">
    <property type="protein sequence ID" value="KAF7429872.1"/>
    <property type="molecule type" value="Genomic_DNA"/>
</dbReference>
<feature type="compositionally biased region" description="Basic and acidic residues" evidence="1">
    <location>
        <begin position="78"/>
        <end position="91"/>
    </location>
</feature>
<evidence type="ECO:0000313" key="2">
    <source>
        <dbReference type="EMBL" id="KAF7429872.1"/>
    </source>
</evidence>
<dbReference type="AlphaFoldDB" id="A0A834P6D6"/>
<evidence type="ECO:0000256" key="1">
    <source>
        <dbReference type="SAM" id="MobiDB-lite"/>
    </source>
</evidence>
<sequence>MIVDCAGSSCKSNRRETRLCTEIRVRLFDLIQFDRGLWIEVLDDLFLLRKLPMAASFLAERVTSSIHTEKEKRRRKREGKEKEKEKLKRKGEEALCLSPWNARPSDRETPADRKVKEEIYVCDIRKGVER</sequence>
<reference evidence="2" key="1">
    <citation type="journal article" date="2020" name="G3 (Bethesda)">
        <title>High-Quality Assemblies for Three Invasive Social Wasps from the &lt;i&gt;Vespula&lt;/i&gt; Genus.</title>
        <authorList>
            <person name="Harrop T.W.R."/>
            <person name="Guhlin J."/>
            <person name="McLaughlin G.M."/>
            <person name="Permina E."/>
            <person name="Stockwell P."/>
            <person name="Gilligan J."/>
            <person name="Le Lec M.F."/>
            <person name="Gruber M.A.M."/>
            <person name="Quinn O."/>
            <person name="Lovegrove M."/>
            <person name="Duncan E.J."/>
            <person name="Remnant E.J."/>
            <person name="Van Eeckhoven J."/>
            <person name="Graham B."/>
            <person name="Knapp R.A."/>
            <person name="Langford K.W."/>
            <person name="Kronenberg Z."/>
            <person name="Press M.O."/>
            <person name="Eacker S.M."/>
            <person name="Wilson-Rankin E.E."/>
            <person name="Purcell J."/>
            <person name="Lester P.J."/>
            <person name="Dearden P.K."/>
        </authorList>
    </citation>
    <scope>NUCLEOTIDE SEQUENCE</scope>
    <source>
        <strain evidence="2">Volc-1</strain>
    </source>
</reference>